<reference evidence="2 3" key="1">
    <citation type="submission" date="2023-08" db="EMBL/GenBank/DDBJ databases">
        <title>Arthrobacter horti sp. nov., isolated from forest soil.</title>
        <authorList>
            <person name="Park M."/>
        </authorList>
    </citation>
    <scope>NUCLEOTIDE SEQUENCE [LARGE SCALE GENOMIC DNA]</scope>
    <source>
        <strain evidence="2 3">YJM1</strain>
    </source>
</reference>
<proteinExistence type="predicted"/>
<comment type="caution">
    <text evidence="2">The sequence shown here is derived from an EMBL/GenBank/DDBJ whole genome shotgun (WGS) entry which is preliminary data.</text>
</comment>
<accession>A0ABT9IK09</accession>
<dbReference type="EMBL" id="JAVALS010000001">
    <property type="protein sequence ID" value="MDP5225924.1"/>
    <property type="molecule type" value="Genomic_DNA"/>
</dbReference>
<organism evidence="2 3">
    <name type="scientific">Arthrobacter horti</name>
    <dbReference type="NCBI Taxonomy" id="3068273"/>
    <lineage>
        <taxon>Bacteria</taxon>
        <taxon>Bacillati</taxon>
        <taxon>Actinomycetota</taxon>
        <taxon>Actinomycetes</taxon>
        <taxon>Micrococcales</taxon>
        <taxon>Micrococcaceae</taxon>
        <taxon>Arthrobacter</taxon>
    </lineage>
</organism>
<keyword evidence="1" id="KW-0732">Signal</keyword>
<evidence type="ECO:0000313" key="3">
    <source>
        <dbReference type="Proteomes" id="UP001232725"/>
    </source>
</evidence>
<keyword evidence="3" id="KW-1185">Reference proteome</keyword>
<feature type="signal peptide" evidence="1">
    <location>
        <begin position="1"/>
        <end position="28"/>
    </location>
</feature>
<feature type="chain" id="PRO_5045802458" evidence="1">
    <location>
        <begin position="29"/>
        <end position="602"/>
    </location>
</feature>
<name>A0ABT9IK09_9MICC</name>
<protein>
    <submittedName>
        <fullName evidence="2">Uncharacterized protein</fullName>
    </submittedName>
</protein>
<gene>
    <name evidence="2" type="ORF">Q9R02_02015</name>
</gene>
<evidence type="ECO:0000256" key="1">
    <source>
        <dbReference type="SAM" id="SignalP"/>
    </source>
</evidence>
<dbReference type="RefSeq" id="WP_305994959.1">
    <property type="nucleotide sequence ID" value="NZ_JAVALS010000001.1"/>
</dbReference>
<evidence type="ECO:0000313" key="2">
    <source>
        <dbReference type="EMBL" id="MDP5225924.1"/>
    </source>
</evidence>
<dbReference type="Proteomes" id="UP001232725">
    <property type="component" value="Unassembled WGS sequence"/>
</dbReference>
<sequence length="602" mass="61720">MEKKTLRELGAGLASLGLILSGVSAAQANLAGSTFEGNDGNLVTNTPGNSDWASLDVAGIVNKGVDKASGSSDNAFGQGTKEDSSAVSVVTGSIPPNKNDLTRFYEASETPSNGHTYLYLAWERLVNIGNANLDFEISQNVTAGFTTSTTGPVTLNRTAGDLLVSYDFGGSGTPTLGINTWLTAAAGNTVSQCFSANTLPCWGKHQTLGSSSSEGAVNTVPVVDPLQPGSPTLGVGLFGEAAIDLTAAGVIPVGTCESFGSAFVKSRSSSSFTAEIKDFIAPVPVTINNCGSITIKKVTQNEPVGGMQSFTYTTSSNLTGFSLSNGGSKQFKALPTGTYSVTEGDQSAPWNFVSLSCDTSSGVTKTGQSVSIVLGTSENVTCTYTNHYTNSPTVATVLVPASPITVGGTIHDTATLSGATATAGGTVTYKYYSNNTCTGGTQVGLPVTVTNGVVPNSDPVTFTTAGTYYWQAIYSGDPDNAKASSPCTSEQLVVNKAQPTVSTNQDLIPNDNFVLSSGYNPSGSITFNLYAPGDAMCTGPVVLTQTVTVSGNGTYSTTNSTVHATLVGTYRWMSTFTPGASDVNNLPVTSGCGVESFTINNG</sequence>